<dbReference type="InterPro" id="IPR000160">
    <property type="entry name" value="GGDEF_dom"/>
</dbReference>
<evidence type="ECO:0000256" key="1">
    <source>
        <dbReference type="SAM" id="Phobius"/>
    </source>
</evidence>
<evidence type="ECO:0000259" key="2">
    <source>
        <dbReference type="PROSITE" id="PS50887"/>
    </source>
</evidence>
<dbReference type="SUPFAM" id="SSF55073">
    <property type="entry name" value="Nucleotide cyclase"/>
    <property type="match status" value="1"/>
</dbReference>
<dbReference type="NCBIfam" id="TIGR00254">
    <property type="entry name" value="GGDEF"/>
    <property type="match status" value="1"/>
</dbReference>
<reference evidence="3 4" key="1">
    <citation type="submission" date="2018-09" db="EMBL/GenBank/DDBJ databases">
        <title>Zymobacter palmae IAM14233 (=T109) whole genome analysis.</title>
        <authorList>
            <person name="Yanase H."/>
        </authorList>
    </citation>
    <scope>NUCLEOTIDE SEQUENCE [LARGE SCALE GENOMIC DNA]</scope>
    <source>
        <strain evidence="3 4">IAM14233</strain>
    </source>
</reference>
<dbReference type="KEGG" id="zpl:ZBT109_2248"/>
<dbReference type="Gene3D" id="3.30.70.270">
    <property type="match status" value="1"/>
</dbReference>
<dbReference type="InterPro" id="IPR029787">
    <property type="entry name" value="Nucleotide_cyclase"/>
</dbReference>
<feature type="transmembrane region" description="Helical" evidence="1">
    <location>
        <begin position="47"/>
        <end position="68"/>
    </location>
</feature>
<feature type="transmembrane region" description="Helical" evidence="1">
    <location>
        <begin position="74"/>
        <end position="95"/>
    </location>
</feature>
<feature type="domain" description="GGDEF" evidence="2">
    <location>
        <begin position="314"/>
        <end position="439"/>
    </location>
</feature>
<accession>A0A348HH78</accession>
<dbReference type="EMBL" id="AP018933">
    <property type="protein sequence ID" value="BBG30980.1"/>
    <property type="molecule type" value="Genomic_DNA"/>
</dbReference>
<proteinExistence type="predicted"/>
<dbReference type="Proteomes" id="UP000267342">
    <property type="component" value="Chromosome"/>
</dbReference>
<evidence type="ECO:0000313" key="4">
    <source>
        <dbReference type="Proteomes" id="UP000267342"/>
    </source>
</evidence>
<dbReference type="Pfam" id="PF17152">
    <property type="entry name" value="CHASE8"/>
    <property type="match status" value="1"/>
</dbReference>
<dbReference type="PANTHER" id="PTHR46663">
    <property type="entry name" value="DIGUANYLATE CYCLASE DGCT-RELATED"/>
    <property type="match status" value="1"/>
</dbReference>
<keyword evidence="4" id="KW-1185">Reference proteome</keyword>
<dbReference type="STRING" id="1123510.GCA_000620025_01288"/>
<sequence>MKKAGLLKAVRMHFSQLLKGQRPRPLTMTTPPLALGRRLRKSVLRPFHWLALVGVRLMLASPLAGLPIRTRRRWEAVLLTVTGVVAVVGVTMGSWRALNQEMLQSAASSTAYMVEEGLIHNDHAAVRNTLRRLSWFSGVSSVRVYDAEGGVFERWHSAGIVPRDEDQQRFLNRMLDMEIYLPIMDGEHAVGGVLVTAHAEHMLKTLREALLLSGILSGVLALVIFVAYRRMRHGRRKPASTAAAVPSGAMPASAAQGAHASLLEGMLNFKSEIDTAYTRLLFQATHDALTRVYNRFYFDLFFEHAMNYGRENDERFGLIFIDCNRFKAINDQHGHLCGDQVLQEVARRLNERFEGIGDVFRYGGDEFAVLIHTLLDDAYLQTLVDEVPRLFDEPIRVESIDEPLSVGVACGGACYPTDGNTARQLMHSADGRMYDRKER</sequence>
<gene>
    <name evidence="3" type="ORF">ZBT109_2248</name>
</gene>
<keyword evidence="1" id="KW-1133">Transmembrane helix</keyword>
<evidence type="ECO:0000313" key="3">
    <source>
        <dbReference type="EMBL" id="BBG30980.1"/>
    </source>
</evidence>
<keyword evidence="1" id="KW-0472">Membrane</keyword>
<dbReference type="OrthoDB" id="9776960at2"/>
<keyword evidence="1" id="KW-0812">Transmembrane</keyword>
<dbReference type="PANTHER" id="PTHR46663:SF2">
    <property type="entry name" value="GGDEF DOMAIN-CONTAINING PROTEIN"/>
    <property type="match status" value="1"/>
</dbReference>
<dbReference type="SMART" id="SM00267">
    <property type="entry name" value="GGDEF"/>
    <property type="match status" value="1"/>
</dbReference>
<dbReference type="InterPro" id="IPR033417">
    <property type="entry name" value="CHASE8"/>
</dbReference>
<protein>
    <submittedName>
        <fullName evidence="3">Inner membrane protein YfiN</fullName>
    </submittedName>
</protein>
<name>A0A348HH78_9GAMM</name>
<organism evidence="3 4">
    <name type="scientific">Zymobacter palmae</name>
    <dbReference type="NCBI Taxonomy" id="33074"/>
    <lineage>
        <taxon>Bacteria</taxon>
        <taxon>Pseudomonadati</taxon>
        <taxon>Pseudomonadota</taxon>
        <taxon>Gammaproteobacteria</taxon>
        <taxon>Oceanospirillales</taxon>
        <taxon>Halomonadaceae</taxon>
        <taxon>Zymobacter group</taxon>
        <taxon>Zymobacter</taxon>
    </lineage>
</organism>
<dbReference type="PROSITE" id="PS50887">
    <property type="entry name" value="GGDEF"/>
    <property type="match status" value="1"/>
</dbReference>
<dbReference type="CDD" id="cd01949">
    <property type="entry name" value="GGDEF"/>
    <property type="match status" value="1"/>
</dbReference>
<dbReference type="InterPro" id="IPR052163">
    <property type="entry name" value="DGC-Regulatory_Protein"/>
</dbReference>
<feature type="transmembrane region" description="Helical" evidence="1">
    <location>
        <begin position="209"/>
        <end position="228"/>
    </location>
</feature>
<dbReference type="InterPro" id="IPR043128">
    <property type="entry name" value="Rev_trsase/Diguanyl_cyclase"/>
</dbReference>
<dbReference type="RefSeq" id="WP_027706198.1">
    <property type="nucleotide sequence ID" value="NZ_AP018933.1"/>
</dbReference>
<dbReference type="Pfam" id="PF00990">
    <property type="entry name" value="GGDEF"/>
    <property type="match status" value="1"/>
</dbReference>
<dbReference type="AlphaFoldDB" id="A0A348HH78"/>